<comment type="caution">
    <text evidence="1">The sequence shown here is derived from an EMBL/GenBank/DDBJ whole genome shotgun (WGS) entry which is preliminary data.</text>
</comment>
<protein>
    <submittedName>
        <fullName evidence="1">F-box/lrr-repeat protein</fullName>
    </submittedName>
</protein>
<keyword evidence="2" id="KW-1185">Reference proteome</keyword>
<dbReference type="AlphaFoldDB" id="A0AAW0JGI5"/>
<dbReference type="PANTHER" id="PTHR34223:SF51">
    <property type="entry name" value="OS06G0556300 PROTEIN"/>
    <property type="match status" value="1"/>
</dbReference>
<dbReference type="EMBL" id="PKMF04000557">
    <property type="protein sequence ID" value="KAK7825969.1"/>
    <property type="molecule type" value="Genomic_DNA"/>
</dbReference>
<sequence>MTSLVLDSSAKKKRMRSFSSFCKALNRSSSAAVSSLSNSGSTLSSLFGGYNSMSNGGKKLKLTDRNVRSATLDAWLPEQLWGMGNHIAIGKQSCPLIMTELQLKISFNSPIVMLWFVLGLRFRALIYARDAKAISSSRVSEEKGSINRPGPGSNGWHAFTENIEHSFERKAVSPPIISNRVTTPESSIPVAVELDDSTTAPKLSIRTSEFLDEIPLFNEDDTVANEDRLSALPNELKLLVLFFLADESYTRDVIQTSALSRGWGNLWSSVPYLHFRDMRRSDLLDDIDNTLRQYLGRKLERFNVHYNFANPHHKPNVDSWNSFAASA</sequence>
<evidence type="ECO:0000313" key="1">
    <source>
        <dbReference type="EMBL" id="KAK7825969.1"/>
    </source>
</evidence>
<evidence type="ECO:0000313" key="2">
    <source>
        <dbReference type="Proteomes" id="UP000237347"/>
    </source>
</evidence>
<organism evidence="1 2">
    <name type="scientific">Quercus suber</name>
    <name type="common">Cork oak</name>
    <dbReference type="NCBI Taxonomy" id="58331"/>
    <lineage>
        <taxon>Eukaryota</taxon>
        <taxon>Viridiplantae</taxon>
        <taxon>Streptophyta</taxon>
        <taxon>Embryophyta</taxon>
        <taxon>Tracheophyta</taxon>
        <taxon>Spermatophyta</taxon>
        <taxon>Magnoliopsida</taxon>
        <taxon>eudicotyledons</taxon>
        <taxon>Gunneridae</taxon>
        <taxon>Pentapetalae</taxon>
        <taxon>rosids</taxon>
        <taxon>fabids</taxon>
        <taxon>Fagales</taxon>
        <taxon>Fagaceae</taxon>
        <taxon>Quercus</taxon>
    </lineage>
</organism>
<dbReference type="Proteomes" id="UP000237347">
    <property type="component" value="Unassembled WGS sequence"/>
</dbReference>
<dbReference type="InterPro" id="IPR053197">
    <property type="entry name" value="F-box_SCFL_complex_component"/>
</dbReference>
<dbReference type="InterPro" id="IPR036047">
    <property type="entry name" value="F-box-like_dom_sf"/>
</dbReference>
<dbReference type="PANTHER" id="PTHR34223">
    <property type="entry name" value="OS11G0201299 PROTEIN"/>
    <property type="match status" value="1"/>
</dbReference>
<proteinExistence type="predicted"/>
<accession>A0AAW0JGI5</accession>
<gene>
    <name evidence="1" type="ORF">CFP56_032494</name>
</gene>
<reference evidence="1 2" key="1">
    <citation type="journal article" date="2018" name="Sci. Data">
        <title>The draft genome sequence of cork oak.</title>
        <authorList>
            <person name="Ramos A.M."/>
            <person name="Usie A."/>
            <person name="Barbosa P."/>
            <person name="Barros P.M."/>
            <person name="Capote T."/>
            <person name="Chaves I."/>
            <person name="Simoes F."/>
            <person name="Abreu I."/>
            <person name="Carrasquinho I."/>
            <person name="Faro C."/>
            <person name="Guimaraes J.B."/>
            <person name="Mendonca D."/>
            <person name="Nobrega F."/>
            <person name="Rodrigues L."/>
            <person name="Saibo N.J.M."/>
            <person name="Varela M.C."/>
            <person name="Egas C."/>
            <person name="Matos J."/>
            <person name="Miguel C.M."/>
            <person name="Oliveira M.M."/>
            <person name="Ricardo C.P."/>
            <person name="Goncalves S."/>
        </authorList>
    </citation>
    <scope>NUCLEOTIDE SEQUENCE [LARGE SCALE GENOMIC DNA]</scope>
    <source>
        <strain evidence="2">cv. HL8</strain>
    </source>
</reference>
<name>A0AAW0JGI5_QUESU</name>
<dbReference type="SUPFAM" id="SSF81383">
    <property type="entry name" value="F-box domain"/>
    <property type="match status" value="1"/>
</dbReference>